<keyword evidence="2" id="KW-0805">Transcription regulation</keyword>
<comment type="subcellular location">
    <subcellularLocation>
        <location evidence="1">Nucleus</location>
    </subcellularLocation>
</comment>
<proteinExistence type="predicted"/>
<dbReference type="PROSITE" id="PS50066">
    <property type="entry name" value="MADS_BOX_2"/>
    <property type="match status" value="1"/>
</dbReference>
<sequence length="124" mass="13853">KNGIYTKLCELSVLCDVNVAFLEYTGPGKPSTFGSPSFHAVIQELCKLYNNMMDGARAEEAKATEAAASVGPLPEDAWWKVPLEEVKDQEEMKQLLERFEGLYEKLCYGLAARSERNDTAENDK</sequence>
<evidence type="ECO:0000259" key="6">
    <source>
        <dbReference type="PROSITE" id="PS50066"/>
    </source>
</evidence>
<dbReference type="InterPro" id="IPR036879">
    <property type="entry name" value="TF_MADSbox_sf"/>
</dbReference>
<gene>
    <name evidence="7" type="ORF">CARUB_v10002787mg</name>
</gene>
<dbReference type="GO" id="GO:0046983">
    <property type="term" value="F:protein dimerization activity"/>
    <property type="evidence" value="ECO:0007669"/>
    <property type="project" value="InterPro"/>
</dbReference>
<name>R0GZ48_9BRAS</name>
<keyword evidence="8" id="KW-1185">Reference proteome</keyword>
<dbReference type="GO" id="GO:0005634">
    <property type="term" value="C:nucleus"/>
    <property type="evidence" value="ECO:0007669"/>
    <property type="project" value="UniProtKB-SubCell"/>
</dbReference>
<organism evidence="7 8">
    <name type="scientific">Capsella rubella</name>
    <dbReference type="NCBI Taxonomy" id="81985"/>
    <lineage>
        <taxon>Eukaryota</taxon>
        <taxon>Viridiplantae</taxon>
        <taxon>Streptophyta</taxon>
        <taxon>Embryophyta</taxon>
        <taxon>Tracheophyta</taxon>
        <taxon>Spermatophyta</taxon>
        <taxon>Magnoliopsida</taxon>
        <taxon>eudicotyledons</taxon>
        <taxon>Gunneridae</taxon>
        <taxon>Pentapetalae</taxon>
        <taxon>rosids</taxon>
        <taxon>malvids</taxon>
        <taxon>Brassicales</taxon>
        <taxon>Brassicaceae</taxon>
        <taxon>Camelineae</taxon>
        <taxon>Capsella</taxon>
    </lineage>
</organism>
<evidence type="ECO:0000256" key="3">
    <source>
        <dbReference type="ARBA" id="ARBA00023125"/>
    </source>
</evidence>
<dbReference type="eggNOG" id="KOG0014">
    <property type="taxonomic scope" value="Eukaryota"/>
</dbReference>
<evidence type="ECO:0000313" key="8">
    <source>
        <dbReference type="Proteomes" id="UP000029121"/>
    </source>
</evidence>
<dbReference type="Pfam" id="PF00319">
    <property type="entry name" value="SRF-TF"/>
    <property type="match status" value="1"/>
</dbReference>
<dbReference type="AlphaFoldDB" id="R0GZ48"/>
<dbReference type="Proteomes" id="UP000029121">
    <property type="component" value="Unassembled WGS sequence"/>
</dbReference>
<keyword evidence="3" id="KW-0238">DNA-binding</keyword>
<dbReference type="SUPFAM" id="SSF55455">
    <property type="entry name" value="SRF-like"/>
    <property type="match status" value="1"/>
</dbReference>
<keyword evidence="5" id="KW-0539">Nucleus</keyword>
<dbReference type="InterPro" id="IPR002100">
    <property type="entry name" value="TF_MADSbox"/>
</dbReference>
<evidence type="ECO:0000256" key="2">
    <source>
        <dbReference type="ARBA" id="ARBA00023015"/>
    </source>
</evidence>
<evidence type="ECO:0000256" key="4">
    <source>
        <dbReference type="ARBA" id="ARBA00023163"/>
    </source>
</evidence>
<dbReference type="Gene3D" id="3.40.1810.10">
    <property type="entry name" value="Transcription factor, MADS-box"/>
    <property type="match status" value="1"/>
</dbReference>
<feature type="domain" description="MADS-box" evidence="6">
    <location>
        <begin position="1"/>
        <end position="37"/>
    </location>
</feature>
<dbReference type="GO" id="GO:0003677">
    <property type="term" value="F:DNA binding"/>
    <property type="evidence" value="ECO:0007669"/>
    <property type="project" value="UniProtKB-KW"/>
</dbReference>
<feature type="non-terminal residue" evidence="7">
    <location>
        <position position="1"/>
    </location>
</feature>
<evidence type="ECO:0000313" key="7">
    <source>
        <dbReference type="EMBL" id="EOA22204.1"/>
    </source>
</evidence>
<reference evidence="8" key="1">
    <citation type="journal article" date="2013" name="Nat. Genet.">
        <title>The Capsella rubella genome and the genomic consequences of rapid mating system evolution.</title>
        <authorList>
            <person name="Slotte T."/>
            <person name="Hazzouri K.M."/>
            <person name="Agren J.A."/>
            <person name="Koenig D."/>
            <person name="Maumus F."/>
            <person name="Guo Y.L."/>
            <person name="Steige K."/>
            <person name="Platts A.E."/>
            <person name="Escobar J.S."/>
            <person name="Newman L.K."/>
            <person name="Wang W."/>
            <person name="Mandakova T."/>
            <person name="Vello E."/>
            <person name="Smith L.M."/>
            <person name="Henz S.R."/>
            <person name="Steffen J."/>
            <person name="Takuno S."/>
            <person name="Brandvain Y."/>
            <person name="Coop G."/>
            <person name="Andolfatto P."/>
            <person name="Hu T.T."/>
            <person name="Blanchette M."/>
            <person name="Clark R.M."/>
            <person name="Quesneville H."/>
            <person name="Nordborg M."/>
            <person name="Gaut B.S."/>
            <person name="Lysak M.A."/>
            <person name="Jenkins J."/>
            <person name="Grimwood J."/>
            <person name="Chapman J."/>
            <person name="Prochnik S."/>
            <person name="Shu S."/>
            <person name="Rokhsar D."/>
            <person name="Schmutz J."/>
            <person name="Weigel D."/>
            <person name="Wright S.I."/>
        </authorList>
    </citation>
    <scope>NUCLEOTIDE SEQUENCE [LARGE SCALE GENOMIC DNA]</scope>
    <source>
        <strain evidence="8">cv. Monte Gargano</strain>
    </source>
</reference>
<accession>R0GZ48</accession>
<dbReference type="EMBL" id="KB870810">
    <property type="protein sequence ID" value="EOA22204.1"/>
    <property type="molecule type" value="Genomic_DNA"/>
</dbReference>
<evidence type="ECO:0000256" key="5">
    <source>
        <dbReference type="ARBA" id="ARBA00023242"/>
    </source>
</evidence>
<protein>
    <recommendedName>
        <fullName evidence="6">MADS-box domain-containing protein</fullName>
    </recommendedName>
</protein>
<keyword evidence="4" id="KW-0804">Transcription</keyword>
<evidence type="ECO:0000256" key="1">
    <source>
        <dbReference type="ARBA" id="ARBA00004123"/>
    </source>
</evidence>